<dbReference type="PANTHER" id="PTHR31989">
    <property type="entry name" value="NAC DOMAIN-CONTAINING PROTEIN 82-RELATED"/>
    <property type="match status" value="1"/>
</dbReference>
<dbReference type="AlphaFoldDB" id="A0AAW1X1J6"/>
<feature type="region of interest" description="Disordered" evidence="6">
    <location>
        <begin position="87"/>
        <end position="119"/>
    </location>
</feature>
<gene>
    <name evidence="8" type="ORF">M0R45_027239</name>
</gene>
<dbReference type="Gene3D" id="2.170.150.80">
    <property type="entry name" value="NAC domain"/>
    <property type="match status" value="1"/>
</dbReference>
<dbReference type="PROSITE" id="PS51005">
    <property type="entry name" value="NAC"/>
    <property type="match status" value="1"/>
</dbReference>
<dbReference type="GO" id="GO:0005634">
    <property type="term" value="C:nucleus"/>
    <property type="evidence" value="ECO:0007669"/>
    <property type="project" value="UniProtKB-SubCell"/>
</dbReference>
<dbReference type="GO" id="GO:0003677">
    <property type="term" value="F:DNA binding"/>
    <property type="evidence" value="ECO:0007669"/>
    <property type="project" value="UniProtKB-KW"/>
</dbReference>
<feature type="compositionally biased region" description="Basic and acidic residues" evidence="6">
    <location>
        <begin position="181"/>
        <end position="190"/>
    </location>
</feature>
<dbReference type="SUPFAM" id="SSF101941">
    <property type="entry name" value="NAC domain"/>
    <property type="match status" value="1"/>
</dbReference>
<evidence type="ECO:0000256" key="4">
    <source>
        <dbReference type="ARBA" id="ARBA00023163"/>
    </source>
</evidence>
<dbReference type="Pfam" id="PF02365">
    <property type="entry name" value="NAM"/>
    <property type="match status" value="1"/>
</dbReference>
<feature type="domain" description="NAC" evidence="7">
    <location>
        <begin position="4"/>
        <end position="160"/>
    </location>
</feature>
<dbReference type="GO" id="GO:0006355">
    <property type="term" value="P:regulation of DNA-templated transcription"/>
    <property type="evidence" value="ECO:0007669"/>
    <property type="project" value="InterPro"/>
</dbReference>
<evidence type="ECO:0000256" key="2">
    <source>
        <dbReference type="ARBA" id="ARBA00023015"/>
    </source>
</evidence>
<feature type="region of interest" description="Disordered" evidence="6">
    <location>
        <begin position="181"/>
        <end position="211"/>
    </location>
</feature>
<name>A0AAW1X1J6_RUBAR</name>
<evidence type="ECO:0000256" key="5">
    <source>
        <dbReference type="ARBA" id="ARBA00023242"/>
    </source>
</evidence>
<keyword evidence="2" id="KW-0805">Transcription regulation</keyword>
<organism evidence="8 9">
    <name type="scientific">Rubus argutus</name>
    <name type="common">Southern blackberry</name>
    <dbReference type="NCBI Taxonomy" id="59490"/>
    <lineage>
        <taxon>Eukaryota</taxon>
        <taxon>Viridiplantae</taxon>
        <taxon>Streptophyta</taxon>
        <taxon>Embryophyta</taxon>
        <taxon>Tracheophyta</taxon>
        <taxon>Spermatophyta</taxon>
        <taxon>Magnoliopsida</taxon>
        <taxon>eudicotyledons</taxon>
        <taxon>Gunneridae</taxon>
        <taxon>Pentapetalae</taxon>
        <taxon>rosids</taxon>
        <taxon>fabids</taxon>
        <taxon>Rosales</taxon>
        <taxon>Rosaceae</taxon>
        <taxon>Rosoideae</taxon>
        <taxon>Rosoideae incertae sedis</taxon>
        <taxon>Rubus</taxon>
    </lineage>
</organism>
<keyword evidence="4" id="KW-0804">Transcription</keyword>
<proteinExistence type="predicted"/>
<keyword evidence="5" id="KW-0539">Nucleus</keyword>
<evidence type="ECO:0000313" key="8">
    <source>
        <dbReference type="EMBL" id="KAK9930190.1"/>
    </source>
</evidence>
<protein>
    <recommendedName>
        <fullName evidence="7">NAC domain-containing protein</fullName>
    </recommendedName>
</protein>
<evidence type="ECO:0000256" key="1">
    <source>
        <dbReference type="ARBA" id="ARBA00004123"/>
    </source>
</evidence>
<dbReference type="EMBL" id="JBEDUW010000005">
    <property type="protein sequence ID" value="KAK9930190.1"/>
    <property type="molecule type" value="Genomic_DNA"/>
</dbReference>
<evidence type="ECO:0000256" key="6">
    <source>
        <dbReference type="SAM" id="MobiDB-lite"/>
    </source>
</evidence>
<reference evidence="8 9" key="1">
    <citation type="journal article" date="2023" name="G3 (Bethesda)">
        <title>A chromosome-length genome assembly and annotation of blackberry (Rubus argutus, cv. 'Hillquist').</title>
        <authorList>
            <person name="Bruna T."/>
            <person name="Aryal R."/>
            <person name="Dudchenko O."/>
            <person name="Sargent D.J."/>
            <person name="Mead D."/>
            <person name="Buti M."/>
            <person name="Cavallini A."/>
            <person name="Hytonen T."/>
            <person name="Andres J."/>
            <person name="Pham M."/>
            <person name="Weisz D."/>
            <person name="Mascagni F."/>
            <person name="Usai G."/>
            <person name="Natali L."/>
            <person name="Bassil N."/>
            <person name="Fernandez G.E."/>
            <person name="Lomsadze A."/>
            <person name="Armour M."/>
            <person name="Olukolu B."/>
            <person name="Poorten T."/>
            <person name="Britton C."/>
            <person name="Davik J."/>
            <person name="Ashrafi H."/>
            <person name="Aiden E.L."/>
            <person name="Borodovsky M."/>
            <person name="Worthington M."/>
        </authorList>
    </citation>
    <scope>NUCLEOTIDE SEQUENCE [LARGE SCALE GENOMIC DNA]</scope>
    <source>
        <strain evidence="8">PI 553951</strain>
    </source>
</reference>
<feature type="compositionally biased region" description="Polar residues" evidence="6">
    <location>
        <begin position="87"/>
        <end position="98"/>
    </location>
</feature>
<accession>A0AAW1X1J6</accession>
<keyword evidence="3" id="KW-0238">DNA-binding</keyword>
<evidence type="ECO:0000259" key="7">
    <source>
        <dbReference type="PROSITE" id="PS51005"/>
    </source>
</evidence>
<sequence length="297" mass="34206">MDCVPVGVRFHPTDEELIGHYLYMKNNPDSVTASTGPSFVPPEFDLYGETEPWIIWEAYGGPLLKHQDLFFFTRLKKAANTRINRKIGSSSGTWSQGEPSKPIFDKKKNNDKGTPIGRKTKLRYENKLVPEQHGCWYMEEYTALHGAAQHDYVICRFRENRNRSSSSAEALTNYCNKRKYQYDDHSEPTKKPRSLRVAATTTTNESPDPEEQQQFDAVEMFHPQELFRNDDDDHQMAQPFSHHLTVHVEDDQENDDFLASLDQWLNTDDPIDNDGHYPFSDSDVEAFLTDSSISGLF</sequence>
<keyword evidence="9" id="KW-1185">Reference proteome</keyword>
<comment type="subcellular location">
    <subcellularLocation>
        <location evidence="1">Nucleus</location>
    </subcellularLocation>
</comment>
<comment type="caution">
    <text evidence="8">The sequence shown here is derived from an EMBL/GenBank/DDBJ whole genome shotgun (WGS) entry which is preliminary data.</text>
</comment>
<dbReference type="Proteomes" id="UP001457282">
    <property type="component" value="Unassembled WGS sequence"/>
</dbReference>
<dbReference type="InterPro" id="IPR003441">
    <property type="entry name" value="NAC-dom"/>
</dbReference>
<evidence type="ECO:0000313" key="9">
    <source>
        <dbReference type="Proteomes" id="UP001457282"/>
    </source>
</evidence>
<dbReference type="InterPro" id="IPR036093">
    <property type="entry name" value="NAC_dom_sf"/>
</dbReference>
<evidence type="ECO:0000256" key="3">
    <source>
        <dbReference type="ARBA" id="ARBA00023125"/>
    </source>
</evidence>